<dbReference type="Gene3D" id="3.90.1750.10">
    <property type="entry name" value="Hect, E3 ligase catalytic domains"/>
    <property type="match status" value="1"/>
</dbReference>
<dbReference type="InterPro" id="IPR044611">
    <property type="entry name" value="E3A/B/C-like"/>
</dbReference>
<evidence type="ECO:0000259" key="6">
    <source>
        <dbReference type="PROSITE" id="PS50237"/>
    </source>
</evidence>
<evidence type="ECO:0000256" key="2">
    <source>
        <dbReference type="ARBA" id="ARBA00012485"/>
    </source>
</evidence>
<dbReference type="GO" id="GO:0000209">
    <property type="term" value="P:protein polyubiquitination"/>
    <property type="evidence" value="ECO:0007669"/>
    <property type="project" value="InterPro"/>
</dbReference>
<dbReference type="GO" id="GO:0006511">
    <property type="term" value="P:ubiquitin-dependent protein catabolic process"/>
    <property type="evidence" value="ECO:0007669"/>
    <property type="project" value="TreeGrafter"/>
</dbReference>
<evidence type="ECO:0000313" key="8">
    <source>
        <dbReference type="Proteomes" id="UP001295794"/>
    </source>
</evidence>
<dbReference type="PROSITE" id="PS50237">
    <property type="entry name" value="HECT"/>
    <property type="match status" value="1"/>
</dbReference>
<comment type="catalytic activity">
    <reaction evidence="1">
        <text>S-ubiquitinyl-[E2 ubiquitin-conjugating enzyme]-L-cysteine + [acceptor protein]-L-lysine = [E2 ubiquitin-conjugating enzyme]-L-cysteine + N(6)-ubiquitinyl-[acceptor protein]-L-lysine.</text>
        <dbReference type="EC" id="2.3.2.26"/>
    </reaction>
</comment>
<dbReference type="CDD" id="cd00078">
    <property type="entry name" value="HECTc"/>
    <property type="match status" value="1"/>
</dbReference>
<dbReference type="Proteomes" id="UP001295794">
    <property type="component" value="Unassembled WGS sequence"/>
</dbReference>
<evidence type="ECO:0000313" key="7">
    <source>
        <dbReference type="EMBL" id="CAK5269490.1"/>
    </source>
</evidence>
<dbReference type="InterPro" id="IPR000569">
    <property type="entry name" value="HECT_dom"/>
</dbReference>
<feature type="domain" description="HECT" evidence="6">
    <location>
        <begin position="688"/>
        <end position="1036"/>
    </location>
</feature>
<dbReference type="PANTHER" id="PTHR45700:SF2">
    <property type="entry name" value="UBIQUITIN-PROTEIN LIGASE E3C"/>
    <property type="match status" value="1"/>
</dbReference>
<dbReference type="EMBL" id="CAVNYO010000149">
    <property type="protein sequence ID" value="CAK5269490.1"/>
    <property type="molecule type" value="Genomic_DNA"/>
</dbReference>
<keyword evidence="4 5" id="KW-0833">Ubl conjugation pathway</keyword>
<protein>
    <recommendedName>
        <fullName evidence="2">HECT-type E3 ubiquitin transferase</fullName>
        <ecNumber evidence="2">2.3.2.26</ecNumber>
    </recommendedName>
</protein>
<dbReference type="AlphaFoldDB" id="A0AAD2H672"/>
<reference evidence="7" key="1">
    <citation type="submission" date="2023-11" db="EMBL/GenBank/DDBJ databases">
        <authorList>
            <person name="De Vega J J."/>
            <person name="De Vega J J."/>
        </authorList>
    </citation>
    <scope>NUCLEOTIDE SEQUENCE</scope>
</reference>
<evidence type="ECO:0000256" key="4">
    <source>
        <dbReference type="ARBA" id="ARBA00022786"/>
    </source>
</evidence>
<dbReference type="FunFam" id="3.30.2160.10:FF:000002">
    <property type="entry name" value="Putative Ubiquitin-protein ligase E3C"/>
    <property type="match status" value="1"/>
</dbReference>
<dbReference type="InterPro" id="IPR035983">
    <property type="entry name" value="Hect_E3_ubiquitin_ligase"/>
</dbReference>
<dbReference type="SMART" id="SM00119">
    <property type="entry name" value="HECTc"/>
    <property type="match status" value="1"/>
</dbReference>
<evidence type="ECO:0000256" key="3">
    <source>
        <dbReference type="ARBA" id="ARBA00022679"/>
    </source>
</evidence>
<organism evidence="7 8">
    <name type="scientific">Mycena citricolor</name>
    <dbReference type="NCBI Taxonomy" id="2018698"/>
    <lineage>
        <taxon>Eukaryota</taxon>
        <taxon>Fungi</taxon>
        <taxon>Dikarya</taxon>
        <taxon>Basidiomycota</taxon>
        <taxon>Agaricomycotina</taxon>
        <taxon>Agaricomycetes</taxon>
        <taxon>Agaricomycetidae</taxon>
        <taxon>Agaricales</taxon>
        <taxon>Marasmiineae</taxon>
        <taxon>Mycenaceae</taxon>
        <taxon>Mycena</taxon>
    </lineage>
</organism>
<evidence type="ECO:0000256" key="5">
    <source>
        <dbReference type="PROSITE-ProRule" id="PRU00104"/>
    </source>
</evidence>
<dbReference type="Pfam" id="PF00632">
    <property type="entry name" value="HECT"/>
    <property type="match status" value="1"/>
</dbReference>
<sequence length="1036" mass="113475">MIPLFGSEGRRQINLGGASSVSTLASITDQAKARRLERSELRRRSDAAVRIQAWWRALASTRAARAQMQGVFERDVQGLTGLRCLVVLGNEMNGEVLRRWSQVVSAEGESALFAVAKGPNASSWLVLIRQAAALLLKSISSAPRSKDAVAHLTVLNMLLSPDVVSRNLGPSGREVCANIQLYLLRRSFFPLLSRSIQSIPPVEAKTSVSLPLILTLVTAPFFTLPSDSLTSTESFHAFIANILIIPLLPNRLPLTGLTHLSSHIPYNSFAAPGPPAIDALSIEDRVHVVANLTAFTPPRYKAMLPAALAGYIEFLPVVFDSLPANVFDGRSASKASPTVNMDLDSDSSDDGHAASASTTLVSVVSAFVPSAPRVVLPALDAKTQKRLATLVAPAHLNALLAATQRHPDASRAALFRMFLALERVWPGKRGEVLGAIMVGGHGVTVIKELWRGSVRRAHAAAILQEFTRLPSNQPPSTTLPAVLFLADLYTHALLTMGDDEFFGTSTATAVPRNPMSLDELTTFSRLLLDIAFGLYQGTLDDGHQELVAAHGPRGLAFTWEEVRERVTKCLLAIHARDSRRPFTPEDHWLVSGQIDMKSFIEAALFEELQMTTNNARAATSRQIARLAPRLGILHNIPFSIPFSNRVQVFRSFIENDRRTRAGPLAYTPPTRVVVRRAHISEDGFDRLRDVDLRGKIAITFIDQFDVPEAGIDGGGVFKEFFTSLCKEAFDTNRGLWLANKKNELYPNPHAYAVEPHSLNWYRFIGRIVGKAMYDGILVDIAFAGFFLAKWLGKQSFLDDLASLDPELYNGLVFLKHYTGNPEDLSLNFAVAVEDFGVTKSVDLIPNGSNIAVTKENRLQYIHLVSHYRLSRQIKHQSEAFFEGLSEIIDHKWLRMFNQQELQVLIGGTDSPVDLDDLQGHTQYGGLYDPNDATIVSFWKASPALCRRALFQPGTTEGPPAVRDELQSAAASRLQGARSPLCYPGRGAGPAPSADVEHVCESAQGVFGLLLPRYTSESTLRTKLLQAITANAGFDLS</sequence>
<dbReference type="PROSITE" id="PS50096">
    <property type="entry name" value="IQ"/>
    <property type="match status" value="1"/>
</dbReference>
<name>A0AAD2H672_9AGAR</name>
<dbReference type="SUPFAM" id="SSF56204">
    <property type="entry name" value="Hect, E3 ligase catalytic domain"/>
    <property type="match status" value="1"/>
</dbReference>
<comment type="caution">
    <text evidence="5">Lacks conserved residue(s) required for the propagation of feature annotation.</text>
</comment>
<comment type="caution">
    <text evidence="7">The sequence shown here is derived from an EMBL/GenBank/DDBJ whole genome shotgun (WGS) entry which is preliminary data.</text>
</comment>
<keyword evidence="8" id="KW-1185">Reference proteome</keyword>
<accession>A0AAD2H672</accession>
<gene>
    <name evidence="7" type="ORF">MYCIT1_LOCUS13244</name>
</gene>
<evidence type="ECO:0000256" key="1">
    <source>
        <dbReference type="ARBA" id="ARBA00000885"/>
    </source>
</evidence>
<keyword evidence="3" id="KW-0808">Transferase</keyword>
<dbReference type="Gene3D" id="3.30.2410.10">
    <property type="entry name" value="Hect, E3 ligase catalytic domain"/>
    <property type="match status" value="1"/>
</dbReference>
<dbReference type="PANTHER" id="PTHR45700">
    <property type="entry name" value="UBIQUITIN-PROTEIN LIGASE E3C"/>
    <property type="match status" value="1"/>
</dbReference>
<dbReference type="EC" id="2.3.2.26" evidence="2"/>
<dbReference type="GO" id="GO:0061630">
    <property type="term" value="F:ubiquitin protein ligase activity"/>
    <property type="evidence" value="ECO:0007669"/>
    <property type="project" value="UniProtKB-EC"/>
</dbReference>
<proteinExistence type="predicted"/>
<dbReference type="Gene3D" id="3.30.2160.10">
    <property type="entry name" value="Hect, E3 ligase catalytic domain"/>
    <property type="match status" value="1"/>
</dbReference>